<keyword evidence="5" id="KW-0067">ATP-binding</keyword>
<proteinExistence type="inferred from homology"/>
<evidence type="ECO:0000256" key="2">
    <source>
        <dbReference type="ARBA" id="ARBA00009771"/>
    </source>
</evidence>
<dbReference type="NCBIfam" id="TIGR00390">
    <property type="entry name" value="hslU"/>
    <property type="match status" value="1"/>
</dbReference>
<dbReference type="InterPro" id="IPR003959">
    <property type="entry name" value="ATPase_AAA_core"/>
</dbReference>
<sequence>MSTTTLGSDDDDEAGEGDAEGGLEDHEDVLDSPVSSDSLSFTSALKPTEVVNALDDHIVGQGDAKRAVAIALRNRWRRKQLPDEFKPEVIPKNILMIGPTGCGKTEIARRLAKLSQAPFIKVEATKFTEVGFHGRDVDQIIRDLLDISINLTKKRKTEIMREEAKLVVEEKILDKLTGPHGRVDSKKSFRSLLRDGKLEDRPIEVEIPEDRAGDKNGVIQIDQSNPMTVNELLGGFQKLAGGKAQAQKKKMKVKDARPIIEELELEKLLDMGDIKKEAITAVEDSGIVFIDEIDKICSSGDYRGADASAEGVQRDLLPLIEGSTVSTKHGNVNTDFILFISSGAFHSCKPSDLLAELQGRLPIRVNLNGLTEDDMYRILTEPVTNMIRQQVELLATEGVELVFEDDAIREIARMAARMNKTVENIGARRLHTVVERIVEDLSFEAPEMEEGSVITVTKDIVKERVSDMLVDSDLSRFIL</sequence>
<dbReference type="Pfam" id="PF07724">
    <property type="entry name" value="AAA_2"/>
    <property type="match status" value="1"/>
</dbReference>
<dbReference type="Gene3D" id="3.40.50.300">
    <property type="entry name" value="P-loop containing nucleotide triphosphate hydrolases"/>
    <property type="match status" value="2"/>
</dbReference>
<dbReference type="FunFam" id="3.40.50.300:FF:000220">
    <property type="entry name" value="ATP-dependent protease ATPase subunit HslU"/>
    <property type="match status" value="1"/>
</dbReference>
<name>A0A9W6ZAA0_9STRA</name>
<comment type="subcellular location">
    <subcellularLocation>
        <location evidence="1">Cytoplasm</location>
    </subcellularLocation>
</comment>
<dbReference type="GO" id="GO:0051603">
    <property type="term" value="P:proteolysis involved in protein catabolic process"/>
    <property type="evidence" value="ECO:0007669"/>
    <property type="project" value="TreeGrafter"/>
</dbReference>
<gene>
    <name evidence="10" type="ORF">TrRE_jg8689</name>
</gene>
<dbReference type="InterPro" id="IPR003593">
    <property type="entry name" value="AAA+_ATPase"/>
</dbReference>
<dbReference type="AlphaFoldDB" id="A0A9W6ZAA0"/>
<evidence type="ECO:0000256" key="7">
    <source>
        <dbReference type="SAM" id="MobiDB-lite"/>
    </source>
</evidence>
<dbReference type="InterPro" id="IPR004491">
    <property type="entry name" value="HslU"/>
</dbReference>
<evidence type="ECO:0000256" key="3">
    <source>
        <dbReference type="ARBA" id="ARBA00022490"/>
    </source>
</evidence>
<dbReference type="FunFam" id="3.40.50.300:FF:000213">
    <property type="entry name" value="ATP-dependent protease ATPase subunit HslU"/>
    <property type="match status" value="1"/>
</dbReference>
<dbReference type="Gene3D" id="1.10.8.60">
    <property type="match status" value="1"/>
</dbReference>
<evidence type="ECO:0000256" key="1">
    <source>
        <dbReference type="ARBA" id="ARBA00004496"/>
    </source>
</evidence>
<dbReference type="GO" id="GO:0005524">
    <property type="term" value="F:ATP binding"/>
    <property type="evidence" value="ECO:0007669"/>
    <property type="project" value="UniProtKB-KW"/>
</dbReference>
<dbReference type="InterPro" id="IPR050052">
    <property type="entry name" value="ATP-dep_Clp_protease_ClpX"/>
</dbReference>
<reference evidence="10" key="1">
    <citation type="submission" date="2022-07" db="EMBL/GenBank/DDBJ databases">
        <title>Genome analysis of Parmales, a sister group of diatoms, reveals the evolutionary specialization of diatoms from phago-mixotrophs to photoautotrophs.</title>
        <authorList>
            <person name="Ban H."/>
            <person name="Sato S."/>
            <person name="Yoshikawa S."/>
            <person name="Kazumasa Y."/>
            <person name="Nakamura Y."/>
            <person name="Ichinomiya M."/>
            <person name="Saitoh K."/>
            <person name="Sato N."/>
            <person name="Blanc-Mathieu R."/>
            <person name="Endo H."/>
            <person name="Kuwata A."/>
            <person name="Ogata H."/>
        </authorList>
    </citation>
    <scope>NUCLEOTIDE SEQUENCE</scope>
</reference>
<accession>A0A9W6ZAA0</accession>
<dbReference type="NCBIfam" id="NF003544">
    <property type="entry name" value="PRK05201.1"/>
    <property type="match status" value="1"/>
</dbReference>
<dbReference type="SUPFAM" id="SSF52540">
    <property type="entry name" value="P-loop containing nucleoside triphosphate hydrolases"/>
    <property type="match status" value="1"/>
</dbReference>
<feature type="domain" description="Clp ATPase C-terminal" evidence="9">
    <location>
        <begin position="370"/>
        <end position="465"/>
    </location>
</feature>
<evidence type="ECO:0000259" key="8">
    <source>
        <dbReference type="SMART" id="SM00382"/>
    </source>
</evidence>
<keyword evidence="11" id="KW-1185">Reference proteome</keyword>
<dbReference type="PANTHER" id="PTHR48102:SF3">
    <property type="entry name" value="ATP-DEPENDENT PROTEASE ATPASE SUBUNIT HSLU"/>
    <property type="match status" value="1"/>
</dbReference>
<feature type="compositionally biased region" description="Acidic residues" evidence="7">
    <location>
        <begin position="8"/>
        <end position="30"/>
    </location>
</feature>
<comment type="caution">
    <text evidence="10">The sequence shown here is derived from an EMBL/GenBank/DDBJ whole genome shotgun (WGS) entry which is preliminary data.</text>
</comment>
<dbReference type="GO" id="GO:0009376">
    <property type="term" value="C:HslUV protease complex"/>
    <property type="evidence" value="ECO:0007669"/>
    <property type="project" value="InterPro"/>
</dbReference>
<dbReference type="EMBL" id="BRXZ01001784">
    <property type="protein sequence ID" value="GMH46450.1"/>
    <property type="molecule type" value="Genomic_DNA"/>
</dbReference>
<feature type="domain" description="AAA+ ATPase" evidence="8">
    <location>
        <begin position="90"/>
        <end position="371"/>
    </location>
</feature>
<dbReference type="PANTHER" id="PTHR48102">
    <property type="entry name" value="ATP-DEPENDENT CLP PROTEASE ATP-BINDING SUBUNIT CLPX-LIKE, MITOCHONDRIAL-RELATED"/>
    <property type="match status" value="1"/>
</dbReference>
<keyword evidence="4" id="KW-0547">Nucleotide-binding</keyword>
<evidence type="ECO:0000313" key="10">
    <source>
        <dbReference type="EMBL" id="GMH46450.1"/>
    </source>
</evidence>
<keyword evidence="3" id="KW-0963">Cytoplasm</keyword>
<dbReference type="GO" id="GO:0016887">
    <property type="term" value="F:ATP hydrolysis activity"/>
    <property type="evidence" value="ECO:0007669"/>
    <property type="project" value="InterPro"/>
</dbReference>
<organism evidence="10 11">
    <name type="scientific">Triparma retinervis</name>
    <dbReference type="NCBI Taxonomy" id="2557542"/>
    <lineage>
        <taxon>Eukaryota</taxon>
        <taxon>Sar</taxon>
        <taxon>Stramenopiles</taxon>
        <taxon>Ochrophyta</taxon>
        <taxon>Bolidophyceae</taxon>
        <taxon>Parmales</taxon>
        <taxon>Triparmaceae</taxon>
        <taxon>Triparma</taxon>
    </lineage>
</organism>
<evidence type="ECO:0000256" key="5">
    <source>
        <dbReference type="ARBA" id="ARBA00022840"/>
    </source>
</evidence>
<dbReference type="SMART" id="SM01086">
    <property type="entry name" value="ClpB_D2-small"/>
    <property type="match status" value="1"/>
</dbReference>
<dbReference type="Pfam" id="PF10431">
    <property type="entry name" value="ClpB_D2-small"/>
    <property type="match status" value="1"/>
</dbReference>
<keyword evidence="6" id="KW-0143">Chaperone</keyword>
<dbReference type="InterPro" id="IPR027417">
    <property type="entry name" value="P-loop_NTPase"/>
</dbReference>
<evidence type="ECO:0000259" key="9">
    <source>
        <dbReference type="SMART" id="SM01086"/>
    </source>
</evidence>
<dbReference type="InterPro" id="IPR019489">
    <property type="entry name" value="Clp_ATPase_C"/>
</dbReference>
<dbReference type="OrthoDB" id="1721884at2759"/>
<dbReference type="GO" id="GO:0008233">
    <property type="term" value="F:peptidase activity"/>
    <property type="evidence" value="ECO:0007669"/>
    <property type="project" value="InterPro"/>
</dbReference>
<evidence type="ECO:0000313" key="11">
    <source>
        <dbReference type="Proteomes" id="UP001165082"/>
    </source>
</evidence>
<dbReference type="Pfam" id="PF00004">
    <property type="entry name" value="AAA"/>
    <property type="match status" value="1"/>
</dbReference>
<evidence type="ECO:0000256" key="4">
    <source>
        <dbReference type="ARBA" id="ARBA00022741"/>
    </source>
</evidence>
<feature type="region of interest" description="Disordered" evidence="7">
    <location>
        <begin position="1"/>
        <end position="35"/>
    </location>
</feature>
<comment type="similarity">
    <text evidence="2">Belongs to the ClpX chaperone family. HslU subfamily.</text>
</comment>
<protein>
    <submittedName>
        <fullName evidence="10">Uncharacterized protein</fullName>
    </submittedName>
</protein>
<evidence type="ECO:0000256" key="6">
    <source>
        <dbReference type="ARBA" id="ARBA00023186"/>
    </source>
</evidence>
<dbReference type="SMART" id="SM00382">
    <property type="entry name" value="AAA"/>
    <property type="match status" value="1"/>
</dbReference>
<dbReference type="Proteomes" id="UP001165082">
    <property type="component" value="Unassembled WGS sequence"/>
</dbReference>